<keyword evidence="2" id="KW-0560">Oxidoreductase</keyword>
<dbReference type="GO" id="GO:0005737">
    <property type="term" value="C:cytoplasm"/>
    <property type="evidence" value="ECO:0007669"/>
    <property type="project" value="TreeGrafter"/>
</dbReference>
<evidence type="ECO:0000313" key="5">
    <source>
        <dbReference type="Proteomes" id="UP000184221"/>
    </source>
</evidence>
<dbReference type="InterPro" id="IPR006076">
    <property type="entry name" value="FAD-dep_OxRdtase"/>
</dbReference>
<evidence type="ECO:0000256" key="2">
    <source>
        <dbReference type="ARBA" id="ARBA00023002"/>
    </source>
</evidence>
<sequence>MMPFPISEAVPIAFPGPPPAETDVVVIGGGVIGVSTALFLARLGRRVVLLEKGRIAGEQSSRNWGWIRQQGRDPHELPIMVEANRLWTELAGQTNVDIGLVRSGVTYVAESERSLEQYAAWLPFAQAHGVDTELLDKSALSRRFPELAIGGFAGALTTPSDMRAEPWVAVPALAGIATRDGAVIVEGCAARTLDLEAGRITGVYCEAGRIACSEVVVAGGAWSSLFLRAHGVTIPQLSVRASVGATTPIALPHQGAAAARDFAFRTRADGGVSLAAGGFHELFIGPDAVRALPKFRKQLLSDPFGTRFLPAAPSGYPDAWTTRRQWDADKASPFEAIRVLNPKPHAGKLRKVAAAVERLFPEVGPIRYRAMWAGMIDVMPDVVPVVDRVAQVPGLTIGIGMSGHGFGIGPAMGRVLADLVCGNPVGHDLSRFRLDRFTDGSAIDLGPAL</sequence>
<dbReference type="InterPro" id="IPR036188">
    <property type="entry name" value="FAD/NAD-bd_sf"/>
</dbReference>
<dbReference type="Gene3D" id="3.30.9.10">
    <property type="entry name" value="D-Amino Acid Oxidase, subunit A, domain 2"/>
    <property type="match status" value="2"/>
</dbReference>
<evidence type="ECO:0000259" key="3">
    <source>
        <dbReference type="Pfam" id="PF01266"/>
    </source>
</evidence>
<dbReference type="OrthoDB" id="9787190at2"/>
<dbReference type="Pfam" id="PF01266">
    <property type="entry name" value="DAO"/>
    <property type="match status" value="1"/>
</dbReference>
<feature type="domain" description="FAD dependent oxidoreductase" evidence="3">
    <location>
        <begin position="23"/>
        <end position="419"/>
    </location>
</feature>
<dbReference type="GO" id="GO:0055130">
    <property type="term" value="P:D-alanine catabolic process"/>
    <property type="evidence" value="ECO:0007669"/>
    <property type="project" value="TreeGrafter"/>
</dbReference>
<dbReference type="EMBL" id="FQXC01000002">
    <property type="protein sequence ID" value="SHH28404.1"/>
    <property type="molecule type" value="Genomic_DNA"/>
</dbReference>
<dbReference type="STRING" id="996342.SAMN05443551_1843"/>
<reference evidence="4 5" key="1">
    <citation type="submission" date="2016-11" db="EMBL/GenBank/DDBJ databases">
        <authorList>
            <person name="Jaros S."/>
            <person name="Januszkiewicz K."/>
            <person name="Wedrychowicz H."/>
        </authorList>
    </citation>
    <scope>NUCLEOTIDE SEQUENCE [LARGE SCALE GENOMIC DNA]</scope>
    <source>
        <strain evidence="4 5">DSM 29431</strain>
    </source>
</reference>
<dbReference type="Proteomes" id="UP000184221">
    <property type="component" value="Unassembled WGS sequence"/>
</dbReference>
<name>A0A1M5RQ70_9RHOB</name>
<keyword evidence="5" id="KW-1185">Reference proteome</keyword>
<comment type="similarity">
    <text evidence="1">Belongs to the DadA oxidoreductase family.</text>
</comment>
<dbReference type="GO" id="GO:0008718">
    <property type="term" value="F:D-amino-acid dehydrogenase activity"/>
    <property type="evidence" value="ECO:0007669"/>
    <property type="project" value="TreeGrafter"/>
</dbReference>
<evidence type="ECO:0000313" key="4">
    <source>
        <dbReference type="EMBL" id="SHH28404.1"/>
    </source>
</evidence>
<protein>
    <submittedName>
        <fullName evidence="4">Glycine/D-amino acid oxidase</fullName>
    </submittedName>
</protein>
<dbReference type="GO" id="GO:0005886">
    <property type="term" value="C:plasma membrane"/>
    <property type="evidence" value="ECO:0007669"/>
    <property type="project" value="TreeGrafter"/>
</dbReference>
<dbReference type="PANTHER" id="PTHR13847">
    <property type="entry name" value="SARCOSINE DEHYDROGENASE-RELATED"/>
    <property type="match status" value="1"/>
</dbReference>
<evidence type="ECO:0000256" key="1">
    <source>
        <dbReference type="ARBA" id="ARBA00009410"/>
    </source>
</evidence>
<proteinExistence type="inferred from homology"/>
<gene>
    <name evidence="4" type="ORF">SAMN05443551_1843</name>
</gene>
<accession>A0A1M5RQ70</accession>
<organism evidence="4 5">
    <name type="scientific">Marivita hallyeonensis</name>
    <dbReference type="NCBI Taxonomy" id="996342"/>
    <lineage>
        <taxon>Bacteria</taxon>
        <taxon>Pseudomonadati</taxon>
        <taxon>Pseudomonadota</taxon>
        <taxon>Alphaproteobacteria</taxon>
        <taxon>Rhodobacterales</taxon>
        <taxon>Roseobacteraceae</taxon>
        <taxon>Marivita</taxon>
    </lineage>
</organism>
<dbReference type="SUPFAM" id="SSF51905">
    <property type="entry name" value="FAD/NAD(P)-binding domain"/>
    <property type="match status" value="1"/>
</dbReference>
<dbReference type="PANTHER" id="PTHR13847:SF280">
    <property type="entry name" value="D-AMINO ACID DEHYDROGENASE"/>
    <property type="match status" value="1"/>
</dbReference>
<dbReference type="Gene3D" id="3.50.50.60">
    <property type="entry name" value="FAD/NAD(P)-binding domain"/>
    <property type="match status" value="2"/>
</dbReference>
<dbReference type="AlphaFoldDB" id="A0A1M5RQ70"/>